<dbReference type="PANTHER" id="PTHR31272">
    <property type="entry name" value="CYTOCHROME C-TYPE BIOGENESIS PROTEIN HI_1454-RELATED"/>
    <property type="match status" value="1"/>
</dbReference>
<reference evidence="10" key="1">
    <citation type="journal article" date="2020" name="bioRxiv">
        <title>A rank-normalized archaeal taxonomy based on genome phylogeny resolves widespread incomplete and uneven classifications.</title>
        <authorList>
            <person name="Rinke C."/>
            <person name="Chuvochina M."/>
            <person name="Mussig A.J."/>
            <person name="Chaumeil P.-A."/>
            <person name="Waite D.W."/>
            <person name="Whitman W.B."/>
            <person name="Parks D.H."/>
            <person name="Hugenholtz P."/>
        </authorList>
    </citation>
    <scope>NUCLEOTIDE SEQUENCE [LARGE SCALE GENOMIC DNA]</scope>
</reference>
<feature type="transmembrane region" description="Helical" evidence="6">
    <location>
        <begin position="151"/>
        <end position="178"/>
    </location>
</feature>
<dbReference type="Proteomes" id="UP000564964">
    <property type="component" value="Unassembled WGS sequence"/>
</dbReference>
<gene>
    <name evidence="8" type="ORF">HA252_07300</name>
    <name evidence="9" type="ORF">J4203_00010</name>
</gene>
<feature type="transmembrane region" description="Helical" evidence="6">
    <location>
        <begin position="184"/>
        <end position="208"/>
    </location>
</feature>
<evidence type="ECO:0000256" key="4">
    <source>
        <dbReference type="ARBA" id="ARBA00022989"/>
    </source>
</evidence>
<evidence type="ECO:0000256" key="3">
    <source>
        <dbReference type="ARBA" id="ARBA00022692"/>
    </source>
</evidence>
<evidence type="ECO:0000256" key="2">
    <source>
        <dbReference type="ARBA" id="ARBA00006143"/>
    </source>
</evidence>
<dbReference type="PANTHER" id="PTHR31272:SF9">
    <property type="entry name" value="BLL1027 PROTEIN"/>
    <property type="match status" value="1"/>
</dbReference>
<dbReference type="Pfam" id="PF02683">
    <property type="entry name" value="DsbD_TM"/>
    <property type="match status" value="1"/>
</dbReference>
<feature type="transmembrane region" description="Helical" evidence="6">
    <location>
        <begin position="112"/>
        <end position="130"/>
    </location>
</feature>
<feature type="transmembrane region" description="Helical" evidence="6">
    <location>
        <begin position="82"/>
        <end position="106"/>
    </location>
</feature>
<feature type="transmembrane region" description="Helical" evidence="6">
    <location>
        <begin position="45"/>
        <end position="70"/>
    </location>
</feature>
<evidence type="ECO:0000256" key="5">
    <source>
        <dbReference type="ARBA" id="ARBA00023136"/>
    </source>
</evidence>
<dbReference type="GO" id="GO:0017004">
    <property type="term" value="P:cytochrome complex assembly"/>
    <property type="evidence" value="ECO:0007669"/>
    <property type="project" value="InterPro"/>
</dbReference>
<dbReference type="GO" id="GO:0016020">
    <property type="term" value="C:membrane"/>
    <property type="evidence" value="ECO:0007669"/>
    <property type="project" value="UniProtKB-SubCell"/>
</dbReference>
<protein>
    <submittedName>
        <fullName evidence="8">Cytochrome c biogenesis protein CcdA</fullName>
    </submittedName>
</protein>
<evidence type="ECO:0000313" key="8">
    <source>
        <dbReference type="EMBL" id="HIH17180.1"/>
    </source>
</evidence>
<comment type="subcellular location">
    <subcellularLocation>
        <location evidence="1">Membrane</location>
        <topology evidence="1">Multi-pass membrane protein</topology>
    </subcellularLocation>
</comment>
<evidence type="ECO:0000256" key="1">
    <source>
        <dbReference type="ARBA" id="ARBA00004141"/>
    </source>
</evidence>
<keyword evidence="3 6" id="KW-0812">Transmembrane</keyword>
<keyword evidence="4 6" id="KW-1133">Transmembrane helix</keyword>
<feature type="transmembrane region" description="Helical" evidence="6">
    <location>
        <begin position="235"/>
        <end position="254"/>
    </location>
</feature>
<organism evidence="8 10">
    <name type="scientific">Candidatus Iainarchaeum sp</name>
    <dbReference type="NCBI Taxonomy" id="3101447"/>
    <lineage>
        <taxon>Archaea</taxon>
        <taxon>Candidatus Iainarchaeota</taxon>
        <taxon>Candidatus Iainarchaeia</taxon>
        <taxon>Candidatus Iainarchaeales</taxon>
        <taxon>Candidatus Iainarchaeaceae</taxon>
        <taxon>Candidatus Iainarchaeum</taxon>
    </lineage>
</organism>
<dbReference type="Proteomes" id="UP000678237">
    <property type="component" value="Unassembled WGS sequence"/>
</dbReference>
<reference evidence="9" key="2">
    <citation type="submission" date="2021-03" db="EMBL/GenBank/DDBJ databases">
        <authorList>
            <person name="Jaffe A."/>
        </authorList>
    </citation>
    <scope>NUCLEOTIDE SEQUENCE</scope>
    <source>
        <strain evidence="9">RIFCSPLOWO2_01_FULL_58_19</strain>
    </source>
</reference>
<comment type="similarity">
    <text evidence="2">Belongs to the DsbD family.</text>
</comment>
<sequence length="287" mass="30806">MPPRLLVWLVFLSFLAVPVLAQELPIGLQRIVEYNQQLMQSVTLLGAFLGGLISFLSPCGFVLLPLFFTVAFTRKKAFQASLLFGLGLMATFTVFGFVAGSLGTLFNAYRQPFALVSGVLLAFAGLWLLAGKNLPTLQQHFVKASGGLASMFFLGALFGIGWTPCMGAVLAGILLAAGGMASPAWGALLLLAFSAGVVLPLVAASLVAERKGFQKMVAAVNTPFSLNLFGRQLSLSPYNLVAGLFLLAIGWTIASYGGTTPFMEAIQEFTPWDMRLWADLNDWLVKR</sequence>
<evidence type="ECO:0000313" key="10">
    <source>
        <dbReference type="Proteomes" id="UP000564964"/>
    </source>
</evidence>
<dbReference type="EMBL" id="JAGVWE010000001">
    <property type="protein sequence ID" value="MBS3062233.1"/>
    <property type="molecule type" value="Genomic_DNA"/>
</dbReference>
<reference evidence="9" key="3">
    <citation type="submission" date="2021-05" db="EMBL/GenBank/DDBJ databases">
        <title>Protein family content uncovers lineage relationships and bacterial pathway maintenance mechanisms in DPANN archaea.</title>
        <authorList>
            <person name="Castelle C.J."/>
            <person name="Meheust R."/>
            <person name="Jaffe A.L."/>
            <person name="Seitz K."/>
            <person name="Gong X."/>
            <person name="Baker B.J."/>
            <person name="Banfield J.F."/>
        </authorList>
    </citation>
    <scope>NUCLEOTIDE SEQUENCE</scope>
    <source>
        <strain evidence="9">RIFCSPLOWO2_01_FULL_58_19</strain>
    </source>
</reference>
<evidence type="ECO:0000259" key="7">
    <source>
        <dbReference type="Pfam" id="PF02683"/>
    </source>
</evidence>
<dbReference type="InterPro" id="IPR051790">
    <property type="entry name" value="Cytochrome_c-biogenesis_DsbD"/>
</dbReference>
<dbReference type="InterPro" id="IPR003834">
    <property type="entry name" value="Cyt_c_assmbl_TM_dom"/>
</dbReference>
<evidence type="ECO:0000313" key="9">
    <source>
        <dbReference type="EMBL" id="MBS3062233.1"/>
    </source>
</evidence>
<dbReference type="EMBL" id="DUGH01000175">
    <property type="protein sequence ID" value="HIH17180.1"/>
    <property type="molecule type" value="Genomic_DNA"/>
</dbReference>
<dbReference type="AlphaFoldDB" id="A0A7J4JJY4"/>
<feature type="domain" description="Cytochrome C biogenesis protein transmembrane" evidence="7">
    <location>
        <begin position="43"/>
        <end position="209"/>
    </location>
</feature>
<proteinExistence type="inferred from homology"/>
<name>A0A7J4JJY4_9ARCH</name>
<comment type="caution">
    <text evidence="8">The sequence shown here is derived from an EMBL/GenBank/DDBJ whole genome shotgun (WGS) entry which is preliminary data.</text>
</comment>
<keyword evidence="5 6" id="KW-0472">Membrane</keyword>
<evidence type="ECO:0000256" key="6">
    <source>
        <dbReference type="SAM" id="Phobius"/>
    </source>
</evidence>
<accession>A0A7J4JJY4</accession>